<dbReference type="EMBL" id="JAWLUP010000141">
    <property type="protein sequence ID" value="MDV7268229.1"/>
    <property type="molecule type" value="Genomic_DNA"/>
</dbReference>
<dbReference type="RefSeq" id="WP_317769219.1">
    <property type="nucleotide sequence ID" value="NZ_JAWLUP010000141.1"/>
</dbReference>
<dbReference type="InterPro" id="IPR029058">
    <property type="entry name" value="AB_hydrolase_fold"/>
</dbReference>
<dbReference type="Proteomes" id="UP001185863">
    <property type="component" value="Unassembled WGS sequence"/>
</dbReference>
<dbReference type="Gene3D" id="3.40.50.1820">
    <property type="entry name" value="alpha/beta hydrolase"/>
    <property type="match status" value="1"/>
</dbReference>
<evidence type="ECO:0000313" key="2">
    <source>
        <dbReference type="EMBL" id="MDV7268229.1"/>
    </source>
</evidence>
<dbReference type="AlphaFoldDB" id="A0AAE4V5Q0"/>
<evidence type="ECO:0000313" key="3">
    <source>
        <dbReference type="Proteomes" id="UP001185863"/>
    </source>
</evidence>
<accession>A0AAE4V5Q0</accession>
<comment type="caution">
    <text evidence="2">The sequence shown here is derived from an EMBL/GenBank/DDBJ whole genome shotgun (WGS) entry which is preliminary data.</text>
</comment>
<feature type="region of interest" description="Disordered" evidence="1">
    <location>
        <begin position="61"/>
        <end position="94"/>
    </location>
</feature>
<reference evidence="2" key="1">
    <citation type="submission" date="2023-10" db="EMBL/GenBank/DDBJ databases">
        <title>Development of a sustainable strategy for remediation of hydrocarbon-contaminated territories based on the waste exchange concept.</title>
        <authorList>
            <person name="Krivoruchko A."/>
        </authorList>
    </citation>
    <scope>NUCLEOTIDE SEQUENCE</scope>
    <source>
        <strain evidence="2">IEGM 68</strain>
    </source>
</reference>
<name>A0AAE4V5Q0_9NOCA</name>
<proteinExistence type="predicted"/>
<feature type="non-terminal residue" evidence="2">
    <location>
        <position position="1"/>
    </location>
</feature>
<dbReference type="SUPFAM" id="SSF53474">
    <property type="entry name" value="alpha/beta-Hydrolases"/>
    <property type="match status" value="1"/>
</dbReference>
<organism evidence="2 3">
    <name type="scientific">Rhodococcus oxybenzonivorans</name>
    <dbReference type="NCBI Taxonomy" id="1990687"/>
    <lineage>
        <taxon>Bacteria</taxon>
        <taxon>Bacillati</taxon>
        <taxon>Actinomycetota</taxon>
        <taxon>Actinomycetes</taxon>
        <taxon>Mycobacteriales</taxon>
        <taxon>Nocardiaceae</taxon>
        <taxon>Rhodococcus</taxon>
    </lineage>
</organism>
<protein>
    <submittedName>
        <fullName evidence="2">Uncharacterized protein</fullName>
    </submittedName>
</protein>
<gene>
    <name evidence="2" type="ORF">R4315_27295</name>
</gene>
<sequence length="94" mass="10280">IDRHQPRMFDGDLVFFTAALDDGFHVDPVTCWNPHVGGDIHEHPVDATHWTMTTPEALSVIGPRLATPGPVRDAISGPDGSDPDDSEERQPSVR</sequence>
<evidence type="ECO:0000256" key="1">
    <source>
        <dbReference type="SAM" id="MobiDB-lite"/>
    </source>
</evidence>